<sequence>MKRACKPHQRLMEAVVIIDWIETQALSLARASSLHHGLRSPYFQNHFALPPTPMDSFFKYHVFFCLNQREPGAARPCCANCNAQEMQEYAKKRVKQLGLAGPGKVRINKSGCLDRCEEGPTVVIYPEGTWYTYVDSTDIDEIIDSHLVNGKVVERLKIDQ</sequence>
<evidence type="ECO:0000313" key="2">
    <source>
        <dbReference type="Proteomes" id="UP000295509"/>
    </source>
</evidence>
<evidence type="ECO:0000313" key="1">
    <source>
        <dbReference type="EMBL" id="TDY53534.1"/>
    </source>
</evidence>
<dbReference type="CDD" id="cd02980">
    <property type="entry name" value="TRX_Fd_family"/>
    <property type="match status" value="1"/>
</dbReference>
<name>A0A4R8LYT1_9BURK</name>
<dbReference type="SUPFAM" id="SSF52833">
    <property type="entry name" value="Thioredoxin-like"/>
    <property type="match status" value="1"/>
</dbReference>
<dbReference type="Proteomes" id="UP000295509">
    <property type="component" value="Unassembled WGS sequence"/>
</dbReference>
<keyword evidence="2" id="KW-1185">Reference proteome</keyword>
<gene>
    <name evidence="1" type="ORF">BX592_103347</name>
</gene>
<comment type="caution">
    <text evidence="1">The sequence shown here is derived from an EMBL/GenBank/DDBJ whole genome shotgun (WGS) entry which is preliminary data.</text>
</comment>
<proteinExistence type="predicted"/>
<dbReference type="AlphaFoldDB" id="A0A4R8LYT1"/>
<protein>
    <submittedName>
        <fullName evidence="1">(2Fe-2S) ferredoxin</fullName>
    </submittedName>
</protein>
<accession>A0A4R8LYT1</accession>
<dbReference type="EMBL" id="SORE01000003">
    <property type="protein sequence ID" value="TDY53534.1"/>
    <property type="molecule type" value="Genomic_DNA"/>
</dbReference>
<dbReference type="Gene3D" id="3.40.30.10">
    <property type="entry name" value="Glutaredoxin"/>
    <property type="match status" value="1"/>
</dbReference>
<reference evidence="1 2" key="1">
    <citation type="submission" date="2019-03" db="EMBL/GenBank/DDBJ databases">
        <title>Genomic Encyclopedia of Type Strains, Phase III (KMG-III): the genomes of soil and plant-associated and newly described type strains.</title>
        <authorList>
            <person name="Whitman W."/>
        </authorList>
    </citation>
    <scope>NUCLEOTIDE SEQUENCE [LARGE SCALE GENOMIC DNA]</scope>
    <source>
        <strain evidence="1 2">LMG 29544</strain>
    </source>
</reference>
<organism evidence="1 2">
    <name type="scientific">Paraburkholderia rhizosphaerae</name>
    <dbReference type="NCBI Taxonomy" id="480658"/>
    <lineage>
        <taxon>Bacteria</taxon>
        <taxon>Pseudomonadati</taxon>
        <taxon>Pseudomonadota</taxon>
        <taxon>Betaproteobacteria</taxon>
        <taxon>Burkholderiales</taxon>
        <taxon>Burkholderiaceae</taxon>
        <taxon>Paraburkholderia</taxon>
    </lineage>
</organism>
<dbReference type="InterPro" id="IPR036249">
    <property type="entry name" value="Thioredoxin-like_sf"/>
</dbReference>